<feature type="compositionally biased region" description="Pro residues" evidence="1">
    <location>
        <begin position="437"/>
        <end position="448"/>
    </location>
</feature>
<dbReference type="eggNOG" id="ENOG502S9JG">
    <property type="taxonomic scope" value="Eukaryota"/>
</dbReference>
<dbReference type="PANTHER" id="PTHR15141">
    <property type="entry name" value="TRANSCRIPTION ELONGATION FACTOR B POLYPEPTIDE 3"/>
    <property type="match status" value="1"/>
</dbReference>
<proteinExistence type="predicted"/>
<gene>
    <name evidence="2" type="ORF">UCREL1_3509</name>
</gene>
<dbReference type="EMBL" id="KB706079">
    <property type="protein sequence ID" value="EMR69462.1"/>
    <property type="molecule type" value="Genomic_DNA"/>
</dbReference>
<feature type="compositionally biased region" description="Basic and acidic residues" evidence="1">
    <location>
        <begin position="236"/>
        <end position="250"/>
    </location>
</feature>
<feature type="compositionally biased region" description="Low complexity" evidence="1">
    <location>
        <begin position="255"/>
        <end position="265"/>
    </location>
</feature>
<feature type="region of interest" description="Disordered" evidence="1">
    <location>
        <begin position="217"/>
        <end position="503"/>
    </location>
</feature>
<dbReference type="HOGENOM" id="CLU_541885_0_0_1"/>
<feature type="compositionally biased region" description="Low complexity" evidence="1">
    <location>
        <begin position="449"/>
        <end position="475"/>
    </location>
</feature>
<dbReference type="AlphaFoldDB" id="M7SYQ7"/>
<dbReference type="Pfam" id="PF06881">
    <property type="entry name" value="Elongin_A"/>
    <property type="match status" value="1"/>
</dbReference>
<evidence type="ECO:0000313" key="2">
    <source>
        <dbReference type="EMBL" id="EMR69462.1"/>
    </source>
</evidence>
<dbReference type="GO" id="GO:0070449">
    <property type="term" value="C:elongin complex"/>
    <property type="evidence" value="ECO:0007669"/>
    <property type="project" value="InterPro"/>
</dbReference>
<organism evidence="2 3">
    <name type="scientific">Eutypa lata (strain UCR-EL1)</name>
    <name type="common">Grapevine dieback disease fungus</name>
    <name type="synonym">Eutypa armeniacae</name>
    <dbReference type="NCBI Taxonomy" id="1287681"/>
    <lineage>
        <taxon>Eukaryota</taxon>
        <taxon>Fungi</taxon>
        <taxon>Dikarya</taxon>
        <taxon>Ascomycota</taxon>
        <taxon>Pezizomycotina</taxon>
        <taxon>Sordariomycetes</taxon>
        <taxon>Xylariomycetidae</taxon>
        <taxon>Xylariales</taxon>
        <taxon>Diatrypaceae</taxon>
        <taxon>Eutypa</taxon>
    </lineage>
</organism>
<sequence>MAPTIDVTDIGTMPYPTVRTILLQVNSARQLRQLEEASPQLEGDDAECWVRLIGRDFPVLSKRHNFAPKNPASWHLIYARYERLEADQKREAEAKLKAAFAGIKNKKAENVSQIINFDRRRLPHPPKDGRGGGGGVRKPGAGSKRPDDGDLRFTGGTRTKTTTGQGILRKARREAREISARNRLATPTGLLPVRQGQIVSAPKAMVEDERIKAQPAIRGAEARASSGGVLRSGASELRRNKEMEEREERLRRLKSASAANAGKGATVVSDSDLEDEDGGFGGDDRDNDDDDYDLNDRGNRGGLDADDLENLFDEKPSSSSNPSSSRKVSLAPMRPATRPTTPAALLSSSSKPTKPSPMTTTTTSTSTIKRSGILTNAPGSTRKARPVPVPVSRPRSGSTSNNNHNNHTNNKATSASVSPSSAASYSTQQKKAFSPSSSPPAKPYPPHPQQYQSSPPAAATTSAGPASSASPELKPQAPPPLAAARKRKPVDIFMKPKPKVQKR</sequence>
<dbReference type="InterPro" id="IPR010684">
    <property type="entry name" value="RNA_pol_II_trans_fac_SIII_A"/>
</dbReference>
<dbReference type="STRING" id="1287681.M7SYQ7"/>
<evidence type="ECO:0000313" key="3">
    <source>
        <dbReference type="Proteomes" id="UP000012174"/>
    </source>
</evidence>
<dbReference type="InterPro" id="IPR051870">
    <property type="entry name" value="Elongin-A_domain"/>
</dbReference>
<keyword evidence="3" id="KW-1185">Reference proteome</keyword>
<feature type="region of interest" description="Disordered" evidence="1">
    <location>
        <begin position="114"/>
        <end position="189"/>
    </location>
</feature>
<feature type="compositionally biased region" description="Basic and acidic residues" evidence="1">
    <location>
        <begin position="117"/>
        <end position="130"/>
    </location>
</feature>
<dbReference type="Gene3D" id="6.10.250.3180">
    <property type="match status" value="1"/>
</dbReference>
<evidence type="ECO:0000256" key="1">
    <source>
        <dbReference type="SAM" id="MobiDB-lite"/>
    </source>
</evidence>
<dbReference type="Proteomes" id="UP000012174">
    <property type="component" value="Unassembled WGS sequence"/>
</dbReference>
<dbReference type="GO" id="GO:0006368">
    <property type="term" value="P:transcription elongation by RNA polymerase II"/>
    <property type="evidence" value="ECO:0007669"/>
    <property type="project" value="InterPro"/>
</dbReference>
<feature type="compositionally biased region" description="Low complexity" evidence="1">
    <location>
        <begin position="154"/>
        <end position="166"/>
    </location>
</feature>
<dbReference type="OMA" id="DCWYDVY"/>
<accession>M7SYQ7</accession>
<reference evidence="3" key="1">
    <citation type="journal article" date="2013" name="Genome Announc.">
        <title>Draft genome sequence of the grapevine dieback fungus Eutypa lata UCR-EL1.</title>
        <authorList>
            <person name="Blanco-Ulate B."/>
            <person name="Rolshausen P.E."/>
            <person name="Cantu D."/>
        </authorList>
    </citation>
    <scope>NUCLEOTIDE SEQUENCE [LARGE SCALE GENOMIC DNA]</scope>
    <source>
        <strain evidence="3">UCR-EL1</strain>
    </source>
</reference>
<feature type="compositionally biased region" description="Low complexity" evidence="1">
    <location>
        <begin position="317"/>
        <end position="367"/>
    </location>
</feature>
<dbReference type="PANTHER" id="PTHR15141:SF76">
    <property type="entry name" value="TRANSCRIPTION ELONGATION FACTOR B POLYPEPTIDE 3"/>
    <property type="match status" value="1"/>
</dbReference>
<protein>
    <submittedName>
        <fullName evidence="2">Putative rna polymerase ii transcription factor siii subunit a protein</fullName>
    </submittedName>
</protein>
<feature type="compositionally biased region" description="Low complexity" evidence="1">
    <location>
        <begin position="390"/>
        <end position="436"/>
    </location>
</feature>
<dbReference type="OrthoDB" id="21513at2759"/>
<name>M7SYQ7_EUTLA</name>
<dbReference type="KEGG" id="ela:UCREL1_3509"/>